<dbReference type="FunFam" id="3.30.1490.20:FF:000003">
    <property type="entry name" value="acetyl-CoA carboxylase isoform X1"/>
    <property type="match status" value="1"/>
</dbReference>
<evidence type="ECO:0000256" key="3">
    <source>
        <dbReference type="ARBA" id="ARBA00004956"/>
    </source>
</evidence>
<dbReference type="AlphaFoldDB" id="A0A081N466"/>
<dbReference type="GO" id="GO:0046872">
    <property type="term" value="F:metal ion binding"/>
    <property type="evidence" value="ECO:0007669"/>
    <property type="project" value="InterPro"/>
</dbReference>
<evidence type="ECO:0000256" key="13">
    <source>
        <dbReference type="PROSITE-ProRule" id="PRU00409"/>
    </source>
</evidence>
<name>A0A081N466_9GAMM</name>
<dbReference type="SUPFAM" id="SSF51246">
    <property type="entry name" value="Rudiment single hybrid motif"/>
    <property type="match status" value="1"/>
</dbReference>
<dbReference type="InterPro" id="IPR011761">
    <property type="entry name" value="ATP-grasp"/>
</dbReference>
<evidence type="ECO:0000256" key="7">
    <source>
        <dbReference type="ARBA" id="ARBA00022741"/>
    </source>
</evidence>
<dbReference type="FunFam" id="2.40.50.100:FF:000003">
    <property type="entry name" value="Acetyl-CoA carboxylase biotin carboxyl carrier protein"/>
    <property type="match status" value="1"/>
</dbReference>
<dbReference type="InterPro" id="IPR000089">
    <property type="entry name" value="Biotin_lipoyl"/>
</dbReference>
<evidence type="ECO:0000256" key="10">
    <source>
        <dbReference type="ARBA" id="ARBA00023267"/>
    </source>
</evidence>
<dbReference type="InterPro" id="IPR016185">
    <property type="entry name" value="PreATP-grasp_dom_sf"/>
</dbReference>
<evidence type="ECO:0000259" key="15">
    <source>
        <dbReference type="PROSITE" id="PS50975"/>
    </source>
</evidence>
<sequence length="674" mass="73613">MFNKVLIANRGEIAQRIIRTARDQGYRTVAVYSSADKGSPHVDLADEAVCIGGKTAADSYLNPDKILAAARATDSDAIHPGYGFLSENSLFAAACADQGVTFIGPDPQAIELMGCKRASKVAMQAAGVPCIPGYEGKDQNDNVLMDAAIGIGFPLMVKAAAGGGGRGMRIVTDASQLQSQLESARSEALSAFGSDQLILEKALTRVRHIEIQVFADTHGNVIHLGERDCSMQRRHQKVIEEAPSPVLTPSLRESMGQTAIQAAKACNYVGAGTVEFLLTQDNDYYFLEMNTRLQVEHPVTEWVTGLDLVEWQLRVAAGETLPLTQDDVRIKGHAIEVRLYAEDPAHDFMPQTGTVALWQPALVDQVSSEALQGVRIDSGIQKGSQVSAFYDPMLAKLIAFGDNREQARRRLVRLVQDSHLLGLRDNRAFLSELLNSDCFREGEATTDFIERQFSGNPSLSAQVVEAEEWAVAALLMSVGEQHHRAFHSSSLNSSSLNRSSFNSASVGQRLLKLRCGDEAQQWGFTRLSADCYRLERDGLDYEIQLVELLESQLRYMVKGVLKTVTFYQNEQTLWLTSPRGNLQFDDISLVVDKQSASGSSQVLASMDGVVVDVLVESGQRVKRGDLLVVIEAMKMEHPLKAGVDGVVNTVLASAGDQVKGRQLLIELEDEKAES</sequence>
<dbReference type="PANTHER" id="PTHR18866:SF33">
    <property type="entry name" value="METHYLCROTONOYL-COA CARBOXYLASE SUBUNIT ALPHA, MITOCHONDRIAL-RELATED"/>
    <property type="match status" value="1"/>
</dbReference>
<dbReference type="InterPro" id="IPR005481">
    <property type="entry name" value="BC-like_N"/>
</dbReference>
<dbReference type="Pfam" id="PF02785">
    <property type="entry name" value="Biotin_carb_C"/>
    <property type="match status" value="1"/>
</dbReference>
<dbReference type="SUPFAM" id="SSF56059">
    <property type="entry name" value="Glutathione synthetase ATP-binding domain-like"/>
    <property type="match status" value="1"/>
</dbReference>
<dbReference type="InterPro" id="IPR005482">
    <property type="entry name" value="Biotin_COase_C"/>
</dbReference>
<evidence type="ECO:0000256" key="12">
    <source>
        <dbReference type="ARBA" id="ARBA00048600"/>
    </source>
</evidence>
<evidence type="ECO:0000256" key="8">
    <source>
        <dbReference type="ARBA" id="ARBA00022840"/>
    </source>
</evidence>
<dbReference type="PROSITE" id="PS00867">
    <property type="entry name" value="CPSASE_2"/>
    <property type="match status" value="1"/>
</dbReference>
<comment type="subunit">
    <text evidence="4">Acetyl-CoA carboxylase is a heterohexamer of biotin carboxyl carrier protein, biotin carboxylase and the two subunits of carboxyl transferase in a 2:2 complex.</text>
</comment>
<evidence type="ECO:0000313" key="18">
    <source>
        <dbReference type="Proteomes" id="UP000028006"/>
    </source>
</evidence>
<dbReference type="PROSITE" id="PS50979">
    <property type="entry name" value="BC"/>
    <property type="match status" value="1"/>
</dbReference>
<dbReference type="PROSITE" id="PS50975">
    <property type="entry name" value="ATP_GRASP"/>
    <property type="match status" value="1"/>
</dbReference>
<dbReference type="Pfam" id="PF00364">
    <property type="entry name" value="Biotin_lipoyl"/>
    <property type="match status" value="1"/>
</dbReference>
<dbReference type="InterPro" id="IPR011053">
    <property type="entry name" value="Single_hybrid_motif"/>
</dbReference>
<dbReference type="Gene3D" id="3.30.470.20">
    <property type="entry name" value="ATP-grasp fold, B domain"/>
    <property type="match status" value="1"/>
</dbReference>
<keyword evidence="18" id="KW-1185">Reference proteome</keyword>
<dbReference type="Pfam" id="PF00289">
    <property type="entry name" value="Biotin_carb_N"/>
    <property type="match status" value="1"/>
</dbReference>
<comment type="caution">
    <text evidence="17">The sequence shown here is derived from an EMBL/GenBank/DDBJ whole genome shotgun (WGS) entry which is preliminary data.</text>
</comment>
<evidence type="ECO:0000256" key="1">
    <source>
        <dbReference type="ARBA" id="ARBA00001953"/>
    </source>
</evidence>
<comment type="cofactor">
    <cofactor evidence="1">
        <name>biotin</name>
        <dbReference type="ChEBI" id="CHEBI:57586"/>
    </cofactor>
</comment>
<evidence type="ECO:0000256" key="2">
    <source>
        <dbReference type="ARBA" id="ARBA00003761"/>
    </source>
</evidence>
<evidence type="ECO:0000256" key="5">
    <source>
        <dbReference type="ARBA" id="ARBA00017242"/>
    </source>
</evidence>
<keyword evidence="7 13" id="KW-0547">Nucleotide-binding</keyword>
<evidence type="ECO:0000259" key="14">
    <source>
        <dbReference type="PROSITE" id="PS50968"/>
    </source>
</evidence>
<keyword evidence="6" id="KW-0436">Ligase</keyword>
<evidence type="ECO:0000259" key="16">
    <source>
        <dbReference type="PROSITE" id="PS50979"/>
    </source>
</evidence>
<dbReference type="SMART" id="SM00878">
    <property type="entry name" value="Biotin_carb_C"/>
    <property type="match status" value="1"/>
</dbReference>
<dbReference type="Pfam" id="PF02786">
    <property type="entry name" value="CPSase_L_D2"/>
    <property type="match status" value="1"/>
</dbReference>
<organism evidence="17 18">
    <name type="scientific">Endozoicomonas montiporae</name>
    <dbReference type="NCBI Taxonomy" id="1027273"/>
    <lineage>
        <taxon>Bacteria</taxon>
        <taxon>Pseudomonadati</taxon>
        <taxon>Pseudomonadota</taxon>
        <taxon>Gammaproteobacteria</taxon>
        <taxon>Oceanospirillales</taxon>
        <taxon>Endozoicomonadaceae</taxon>
        <taxon>Endozoicomonas</taxon>
    </lineage>
</organism>
<feature type="domain" description="ATP-grasp" evidence="15">
    <location>
        <begin position="120"/>
        <end position="317"/>
    </location>
</feature>
<dbReference type="SUPFAM" id="SSF51230">
    <property type="entry name" value="Single hybrid motif"/>
    <property type="match status" value="1"/>
</dbReference>
<protein>
    <recommendedName>
        <fullName evidence="5">Biotin carboxylase</fullName>
    </recommendedName>
    <alternativeName>
        <fullName evidence="11">Acetyl-coenzyme A carboxylase biotin carboxylase subunit A</fullName>
    </alternativeName>
</protein>
<keyword evidence="9" id="KW-0809">Transit peptide</keyword>
<dbReference type="Proteomes" id="UP000028006">
    <property type="component" value="Unassembled WGS sequence"/>
</dbReference>
<dbReference type="eggNOG" id="COG4770">
    <property type="taxonomic scope" value="Bacteria"/>
</dbReference>
<dbReference type="CDD" id="cd06850">
    <property type="entry name" value="biotinyl_domain"/>
    <property type="match status" value="1"/>
</dbReference>
<dbReference type="EMBL" id="JOKG01000003">
    <property type="protein sequence ID" value="KEQ13239.1"/>
    <property type="molecule type" value="Genomic_DNA"/>
</dbReference>
<proteinExistence type="predicted"/>
<accession>A0A081N466</accession>
<evidence type="ECO:0000313" key="17">
    <source>
        <dbReference type="EMBL" id="KEQ13239.1"/>
    </source>
</evidence>
<evidence type="ECO:0000256" key="6">
    <source>
        <dbReference type="ARBA" id="ARBA00022598"/>
    </source>
</evidence>
<dbReference type="PANTHER" id="PTHR18866">
    <property type="entry name" value="CARBOXYLASE:PYRUVATE/ACETYL-COA/PROPIONYL-COA CARBOXYLASE"/>
    <property type="match status" value="1"/>
</dbReference>
<evidence type="ECO:0000256" key="9">
    <source>
        <dbReference type="ARBA" id="ARBA00022946"/>
    </source>
</evidence>
<dbReference type="PROSITE" id="PS50968">
    <property type="entry name" value="BIOTINYL_LIPOYL"/>
    <property type="match status" value="1"/>
</dbReference>
<dbReference type="Gene3D" id="2.40.50.100">
    <property type="match status" value="1"/>
</dbReference>
<comment type="function">
    <text evidence="2">This protein is a component of the acetyl coenzyme A carboxylase complex; first, biotin carboxylase catalyzes the carboxylation of the carrier protein and then the transcarboxylase transfers the carboxyl group to form malonyl-CoA.</text>
</comment>
<dbReference type="GO" id="GO:0005524">
    <property type="term" value="F:ATP binding"/>
    <property type="evidence" value="ECO:0007669"/>
    <property type="project" value="UniProtKB-UniRule"/>
</dbReference>
<dbReference type="InterPro" id="IPR011054">
    <property type="entry name" value="Rudment_hybrid_motif"/>
</dbReference>
<dbReference type="InterPro" id="IPR001882">
    <property type="entry name" value="Biotin_BS"/>
</dbReference>
<gene>
    <name evidence="17" type="ORF">GZ77_12420</name>
</gene>
<dbReference type="SUPFAM" id="SSF52440">
    <property type="entry name" value="PreATP-grasp domain"/>
    <property type="match status" value="1"/>
</dbReference>
<comment type="catalytic activity">
    <reaction evidence="12">
        <text>N(6)-biotinyl-L-lysyl-[protein] + hydrogencarbonate + ATP = N(6)-carboxybiotinyl-L-lysyl-[protein] + ADP + phosphate + H(+)</text>
        <dbReference type="Rhea" id="RHEA:13501"/>
        <dbReference type="Rhea" id="RHEA-COMP:10505"/>
        <dbReference type="Rhea" id="RHEA-COMP:10506"/>
        <dbReference type="ChEBI" id="CHEBI:15378"/>
        <dbReference type="ChEBI" id="CHEBI:17544"/>
        <dbReference type="ChEBI" id="CHEBI:30616"/>
        <dbReference type="ChEBI" id="CHEBI:43474"/>
        <dbReference type="ChEBI" id="CHEBI:83144"/>
        <dbReference type="ChEBI" id="CHEBI:83145"/>
        <dbReference type="ChEBI" id="CHEBI:456216"/>
        <dbReference type="EC" id="6.3.4.14"/>
    </reaction>
</comment>
<dbReference type="GO" id="GO:0004075">
    <property type="term" value="F:biotin carboxylase activity"/>
    <property type="evidence" value="ECO:0007669"/>
    <property type="project" value="UniProtKB-EC"/>
</dbReference>
<dbReference type="InterPro" id="IPR011764">
    <property type="entry name" value="Biotin_carboxylation_dom"/>
</dbReference>
<dbReference type="InterPro" id="IPR005479">
    <property type="entry name" value="CPAse_ATP-bd"/>
</dbReference>
<evidence type="ECO:0000256" key="4">
    <source>
        <dbReference type="ARBA" id="ARBA00011750"/>
    </source>
</evidence>
<keyword evidence="10" id="KW-0092">Biotin</keyword>
<reference evidence="17 18" key="1">
    <citation type="submission" date="2014-06" db="EMBL/GenBank/DDBJ databases">
        <title>Whole Genome Sequences of Three Symbiotic Endozoicomonas Bacteria.</title>
        <authorList>
            <person name="Neave M.J."/>
            <person name="Apprill A."/>
            <person name="Voolstra C.R."/>
        </authorList>
    </citation>
    <scope>NUCLEOTIDE SEQUENCE [LARGE SCALE GENOMIC DNA]</scope>
    <source>
        <strain evidence="17 18">LMG 24815</strain>
    </source>
</reference>
<dbReference type="InterPro" id="IPR050856">
    <property type="entry name" value="Biotin_carboxylase_complex"/>
</dbReference>
<dbReference type="PROSITE" id="PS00866">
    <property type="entry name" value="CPSASE_1"/>
    <property type="match status" value="1"/>
</dbReference>
<keyword evidence="8 13" id="KW-0067">ATP-binding</keyword>
<feature type="domain" description="Lipoyl-binding" evidence="14">
    <location>
        <begin position="593"/>
        <end position="668"/>
    </location>
</feature>
<dbReference type="FunFam" id="3.40.50.20:FF:000010">
    <property type="entry name" value="Propionyl-CoA carboxylase subunit alpha"/>
    <property type="match status" value="1"/>
</dbReference>
<dbReference type="FunFam" id="3.30.470.20:FF:000028">
    <property type="entry name" value="Methylcrotonoyl-CoA carboxylase subunit alpha, mitochondrial"/>
    <property type="match status" value="1"/>
</dbReference>
<dbReference type="PROSITE" id="PS00188">
    <property type="entry name" value="BIOTIN"/>
    <property type="match status" value="1"/>
</dbReference>
<feature type="domain" description="Biotin carboxylation" evidence="16">
    <location>
        <begin position="1"/>
        <end position="454"/>
    </location>
</feature>
<comment type="pathway">
    <text evidence="3">Lipid metabolism; malonyl-CoA biosynthesis; malonyl-CoA from acetyl-CoA: step 1/1.</text>
</comment>
<evidence type="ECO:0000256" key="11">
    <source>
        <dbReference type="ARBA" id="ARBA00033786"/>
    </source>
</evidence>